<evidence type="ECO:0000259" key="2">
    <source>
        <dbReference type="PROSITE" id="PS51740"/>
    </source>
</evidence>
<protein>
    <recommendedName>
        <fullName evidence="2">SpoVT-AbrB domain-containing protein</fullName>
    </recommendedName>
</protein>
<dbReference type="HOGENOM" id="CLU_158484_5_2_7"/>
<feature type="domain" description="SpoVT-AbrB" evidence="2">
    <location>
        <begin position="1"/>
        <end position="45"/>
    </location>
</feature>
<proteinExistence type="predicted"/>
<reference evidence="3 4" key="1">
    <citation type="journal article" date="2014" name="Nature">
        <title>An environmental bacterial taxon with a large and distinct metabolic repertoire.</title>
        <authorList>
            <person name="Wilson M.C."/>
            <person name="Mori T."/>
            <person name="Ruckert C."/>
            <person name="Uria A.R."/>
            <person name="Helf M.J."/>
            <person name="Takada K."/>
            <person name="Gernert C."/>
            <person name="Steffens U.A."/>
            <person name="Heycke N."/>
            <person name="Schmitt S."/>
            <person name="Rinke C."/>
            <person name="Helfrich E.J."/>
            <person name="Brachmann A.O."/>
            <person name="Gurgui C."/>
            <person name="Wakimoto T."/>
            <person name="Kracht M."/>
            <person name="Crusemann M."/>
            <person name="Hentschel U."/>
            <person name="Abe I."/>
            <person name="Matsunaga S."/>
            <person name="Kalinowski J."/>
            <person name="Takeyama H."/>
            <person name="Piel J."/>
        </authorList>
    </citation>
    <scope>NUCLEOTIDE SEQUENCE [LARGE SCALE GENOMIC DNA]</scope>
    <source>
        <strain evidence="4">TSY2</strain>
    </source>
</reference>
<dbReference type="InterPro" id="IPR007159">
    <property type="entry name" value="SpoVT-AbrB_dom"/>
</dbReference>
<dbReference type="AlphaFoldDB" id="W4M7J7"/>
<gene>
    <name evidence="3" type="ORF">ETSY2_17940</name>
</gene>
<dbReference type="Pfam" id="PF04014">
    <property type="entry name" value="MazE_antitoxin"/>
    <property type="match status" value="1"/>
</dbReference>
<dbReference type="EMBL" id="AZHX01000736">
    <property type="protein sequence ID" value="ETX06304.1"/>
    <property type="molecule type" value="Genomic_DNA"/>
</dbReference>
<keyword evidence="4" id="KW-1185">Reference proteome</keyword>
<comment type="caution">
    <text evidence="3">The sequence shown here is derived from an EMBL/GenBank/DDBJ whole genome shotgun (WGS) entry which is preliminary data.</text>
</comment>
<dbReference type="Gene3D" id="2.10.260.10">
    <property type="match status" value="1"/>
</dbReference>
<dbReference type="InterPro" id="IPR037914">
    <property type="entry name" value="SpoVT-AbrB_sf"/>
</dbReference>
<dbReference type="NCBIfam" id="TIGR01439">
    <property type="entry name" value="lp_hng_hel_AbrB"/>
    <property type="match status" value="1"/>
</dbReference>
<evidence type="ECO:0000313" key="3">
    <source>
        <dbReference type="EMBL" id="ETX06304.1"/>
    </source>
</evidence>
<accession>W4M7J7</accession>
<keyword evidence="1" id="KW-0238">DNA-binding</keyword>
<dbReference type="GO" id="GO:0003677">
    <property type="term" value="F:DNA binding"/>
    <property type="evidence" value="ECO:0007669"/>
    <property type="project" value="UniProtKB-UniRule"/>
</dbReference>
<dbReference type="PROSITE" id="PS51740">
    <property type="entry name" value="SPOVT_ABRB"/>
    <property type="match status" value="1"/>
</dbReference>
<organism evidence="3 4">
    <name type="scientific">Candidatus Entotheonella gemina</name>
    <dbReference type="NCBI Taxonomy" id="1429439"/>
    <lineage>
        <taxon>Bacteria</taxon>
        <taxon>Pseudomonadati</taxon>
        <taxon>Nitrospinota/Tectimicrobiota group</taxon>
        <taxon>Candidatus Tectimicrobiota</taxon>
        <taxon>Candidatus Entotheonellia</taxon>
        <taxon>Candidatus Entotheonellales</taxon>
        <taxon>Candidatus Entotheonellaceae</taxon>
        <taxon>Candidatus Entotheonella</taxon>
    </lineage>
</organism>
<sequence length="74" mass="8134">MLAKVAERGQVTIPKALRERLGIRPGTILEFTEEAGRLIAVKTDQQDVLDRVYGTMGQGRHTDAILEELRGSAS</sequence>
<dbReference type="SUPFAM" id="SSF89447">
    <property type="entry name" value="AbrB/MazE/MraZ-like"/>
    <property type="match status" value="1"/>
</dbReference>
<evidence type="ECO:0000256" key="1">
    <source>
        <dbReference type="PROSITE-ProRule" id="PRU01076"/>
    </source>
</evidence>
<name>W4M7J7_9BACT</name>
<evidence type="ECO:0000313" key="4">
    <source>
        <dbReference type="Proteomes" id="UP000019140"/>
    </source>
</evidence>
<dbReference type="Proteomes" id="UP000019140">
    <property type="component" value="Unassembled WGS sequence"/>
</dbReference>
<dbReference type="SMART" id="SM00966">
    <property type="entry name" value="SpoVT_AbrB"/>
    <property type="match status" value="1"/>
</dbReference>